<dbReference type="EMBL" id="WIAO01000043">
    <property type="protein sequence ID" value="MQM28429.1"/>
    <property type="molecule type" value="Genomic_DNA"/>
</dbReference>
<gene>
    <name evidence="2" type="ORF">GFD30_23125</name>
</gene>
<dbReference type="AlphaFoldDB" id="A0A6L5GFF2"/>
<comment type="caution">
    <text evidence="2">The sequence shown here is derived from an EMBL/GenBank/DDBJ whole genome shotgun (WGS) entry which is preliminary data.</text>
</comment>
<protein>
    <recommendedName>
        <fullName evidence="1">TarS/TarP linker domain-containing protein</fullName>
    </recommendedName>
</protein>
<dbReference type="RefSeq" id="WP_153027527.1">
    <property type="nucleotide sequence ID" value="NZ_WIAO01000043.1"/>
</dbReference>
<accession>A0A6L5GFF2</accession>
<dbReference type="InterPro" id="IPR054028">
    <property type="entry name" value="TarS/TarP_linker"/>
</dbReference>
<evidence type="ECO:0000313" key="3">
    <source>
        <dbReference type="Proteomes" id="UP000477750"/>
    </source>
</evidence>
<dbReference type="Pfam" id="PF22181">
    <property type="entry name" value="TarS_linker"/>
    <property type="match status" value="1"/>
</dbReference>
<evidence type="ECO:0000313" key="2">
    <source>
        <dbReference type="EMBL" id="MQM28429.1"/>
    </source>
</evidence>
<feature type="domain" description="TarS/TarP linker" evidence="1">
    <location>
        <begin position="28"/>
        <end position="105"/>
    </location>
</feature>
<name>A0A6L5GFF2_9ACTN</name>
<sequence>MSADAVAGGRTASPVERVLAAGRELEAAAGDDRPEAVYRAFATEVAAVLSPATLAFSADERAECWEAVAEFADEHLTEEIRLRLPAEQRVRVSLAERRETALLEAALADEEPGFLLEDGRLYARYPGFRERAHGLPPEWYEVGAGECGTDERVADRLERGVQPRYVVWTGVKRADYRIEYSFYAPVEGLGAESVRVGAVRIEAGGAPAPRAAVAAGGPDGPEIEAEVEVKADGEATAVTARLLTAELIGRGPGRWTLRAYLTLRDCTYDLPLKAPAGYIQRAGMPPGVSVDWDAERALAVKVGERATLRGPARLLPPSIKLSFRK</sequence>
<organism evidence="2 3">
    <name type="scientific">Glycomyces albidus</name>
    <dbReference type="NCBI Taxonomy" id="2656774"/>
    <lineage>
        <taxon>Bacteria</taxon>
        <taxon>Bacillati</taxon>
        <taxon>Actinomycetota</taxon>
        <taxon>Actinomycetes</taxon>
        <taxon>Glycomycetales</taxon>
        <taxon>Glycomycetaceae</taxon>
        <taxon>Glycomyces</taxon>
    </lineage>
</organism>
<proteinExistence type="predicted"/>
<dbReference type="Proteomes" id="UP000477750">
    <property type="component" value="Unassembled WGS sequence"/>
</dbReference>
<keyword evidence="3" id="KW-1185">Reference proteome</keyword>
<reference evidence="2 3" key="1">
    <citation type="submission" date="2019-10" db="EMBL/GenBank/DDBJ databases">
        <title>Glycomyces albidus sp. nov., a novel actinomycete isolated from rhizosphere soil of wheat (Triticum aestivum L.).</title>
        <authorList>
            <person name="Qian L."/>
        </authorList>
    </citation>
    <scope>NUCLEOTIDE SEQUENCE [LARGE SCALE GENOMIC DNA]</scope>
    <source>
        <strain evidence="2 3">NEAU-7082</strain>
    </source>
</reference>
<evidence type="ECO:0000259" key="1">
    <source>
        <dbReference type="Pfam" id="PF22181"/>
    </source>
</evidence>